<proteinExistence type="predicted"/>
<gene>
    <name evidence="2" type="ORF">WA026_023158</name>
</gene>
<comment type="caution">
    <text evidence="2">The sequence shown here is derived from an EMBL/GenBank/DDBJ whole genome shotgun (WGS) entry which is preliminary data.</text>
</comment>
<evidence type="ECO:0000313" key="2">
    <source>
        <dbReference type="EMBL" id="KAK9873601.1"/>
    </source>
</evidence>
<organism evidence="2 3">
    <name type="scientific">Henosepilachna vigintioctopunctata</name>
    <dbReference type="NCBI Taxonomy" id="420089"/>
    <lineage>
        <taxon>Eukaryota</taxon>
        <taxon>Metazoa</taxon>
        <taxon>Ecdysozoa</taxon>
        <taxon>Arthropoda</taxon>
        <taxon>Hexapoda</taxon>
        <taxon>Insecta</taxon>
        <taxon>Pterygota</taxon>
        <taxon>Neoptera</taxon>
        <taxon>Endopterygota</taxon>
        <taxon>Coleoptera</taxon>
        <taxon>Polyphaga</taxon>
        <taxon>Cucujiformia</taxon>
        <taxon>Coccinelloidea</taxon>
        <taxon>Coccinellidae</taxon>
        <taxon>Epilachninae</taxon>
        <taxon>Epilachnini</taxon>
        <taxon>Henosepilachna</taxon>
    </lineage>
</organism>
<sequence>MYDIGYLEGGRQFDHSVPLSAILASLHVDPSSLRRPQDGRQDSVWDNRFLHLSCNEIIISHKREINRLIVFPFSNLNVSANAKRCAVVVLSAIGPIGLHSAAQFPYFYMPPPPRPPRNRRDGPAGPGPKSKPPYVQTMSLAVLLISALQFSQLYVPLHAENAARDPLFGHGGIFPNLPVFQQCKHGSASVLKRNSASFFELRLCPSIWRTMFATFTETIVSFKKYP</sequence>
<dbReference type="Proteomes" id="UP001431783">
    <property type="component" value="Unassembled WGS sequence"/>
</dbReference>
<keyword evidence="3" id="KW-1185">Reference proteome</keyword>
<feature type="region of interest" description="Disordered" evidence="1">
    <location>
        <begin position="110"/>
        <end position="132"/>
    </location>
</feature>
<name>A0AAW1U0V9_9CUCU</name>
<evidence type="ECO:0000313" key="3">
    <source>
        <dbReference type="Proteomes" id="UP001431783"/>
    </source>
</evidence>
<reference evidence="2 3" key="1">
    <citation type="submission" date="2023-03" db="EMBL/GenBank/DDBJ databases">
        <title>Genome insight into feeding habits of ladybird beetles.</title>
        <authorList>
            <person name="Li H.-S."/>
            <person name="Huang Y.-H."/>
            <person name="Pang H."/>
        </authorList>
    </citation>
    <scope>NUCLEOTIDE SEQUENCE [LARGE SCALE GENOMIC DNA]</scope>
    <source>
        <strain evidence="2">SYSU_2023b</strain>
        <tissue evidence="2">Whole body</tissue>
    </source>
</reference>
<protein>
    <submittedName>
        <fullName evidence="2">Uncharacterized protein</fullName>
    </submittedName>
</protein>
<accession>A0AAW1U0V9</accession>
<dbReference type="AlphaFoldDB" id="A0AAW1U0V9"/>
<dbReference type="EMBL" id="JARQZJ010000022">
    <property type="protein sequence ID" value="KAK9873601.1"/>
    <property type="molecule type" value="Genomic_DNA"/>
</dbReference>
<evidence type="ECO:0000256" key="1">
    <source>
        <dbReference type="SAM" id="MobiDB-lite"/>
    </source>
</evidence>